<keyword evidence="7 9" id="KW-0560">Oxidoreductase</keyword>
<reference evidence="12" key="1">
    <citation type="journal article" date="2019" name="Int. J. Syst. Evol. Microbiol.">
        <title>The Global Catalogue of Microorganisms (GCM) 10K type strain sequencing project: providing services to taxonomists for standard genome sequencing and annotation.</title>
        <authorList>
            <consortium name="The Broad Institute Genomics Platform"/>
            <consortium name="The Broad Institute Genome Sequencing Center for Infectious Disease"/>
            <person name="Wu L."/>
            <person name="Ma J."/>
        </authorList>
    </citation>
    <scope>NUCLEOTIDE SEQUENCE [LARGE SCALE GENOMIC DNA]</scope>
    <source>
        <strain evidence="12">CCUG 73951</strain>
    </source>
</reference>
<feature type="transmembrane region" description="Helical" evidence="9">
    <location>
        <begin position="37"/>
        <end position="59"/>
    </location>
</feature>
<evidence type="ECO:0000256" key="8">
    <source>
        <dbReference type="ARBA" id="ARBA00023136"/>
    </source>
</evidence>
<dbReference type="InterPro" id="IPR005171">
    <property type="entry name" value="Cyt_c_oxidase_su4_prok"/>
</dbReference>
<dbReference type="Proteomes" id="UP001596494">
    <property type="component" value="Unassembled WGS sequence"/>
</dbReference>
<dbReference type="PANTHER" id="PTHR36835">
    <property type="entry name" value="CYTOCHROME BO(3) UBIQUINOL OXIDASE SUBUNIT 4"/>
    <property type="match status" value="1"/>
</dbReference>
<comment type="catalytic activity">
    <reaction evidence="1 9">
        <text>2 a quinol + O2 = 2 a quinone + 2 H2O</text>
        <dbReference type="Rhea" id="RHEA:55376"/>
        <dbReference type="ChEBI" id="CHEBI:15377"/>
        <dbReference type="ChEBI" id="CHEBI:15379"/>
        <dbReference type="ChEBI" id="CHEBI:24646"/>
        <dbReference type="ChEBI" id="CHEBI:132124"/>
    </reaction>
</comment>
<keyword evidence="12" id="KW-1185">Reference proteome</keyword>
<feature type="region of interest" description="Disordered" evidence="10">
    <location>
        <begin position="104"/>
        <end position="133"/>
    </location>
</feature>
<proteinExistence type="inferred from homology"/>
<evidence type="ECO:0000256" key="3">
    <source>
        <dbReference type="ARBA" id="ARBA00008079"/>
    </source>
</evidence>
<dbReference type="EC" id="1.10.3.-" evidence="9"/>
<sequence length="133" mass="14660">MTDHNKRIPTQHVIGFALSIALTLLAAWTALGSNLSTMWIISSIMILAVIQAGIQLFMFMHVVESDSHNGHVPWNMMFHGAVLAAILVAGSLFVMSFGFTHDHDGENHEQHEQQDSGDHSDMDMEGDGEHEGH</sequence>
<accession>A0ABW2K0J6</accession>
<organism evidence="11 12">
    <name type="scientific">Halobacillus campisalis</name>
    <dbReference type="NCBI Taxonomy" id="435909"/>
    <lineage>
        <taxon>Bacteria</taxon>
        <taxon>Bacillati</taxon>
        <taxon>Bacillota</taxon>
        <taxon>Bacilli</taxon>
        <taxon>Bacillales</taxon>
        <taxon>Bacillaceae</taxon>
        <taxon>Halobacillus</taxon>
    </lineage>
</organism>
<gene>
    <name evidence="11" type="primary">qoxD</name>
    <name evidence="11" type="ORF">ACFQMN_02155</name>
</gene>
<evidence type="ECO:0000256" key="10">
    <source>
        <dbReference type="SAM" id="MobiDB-lite"/>
    </source>
</evidence>
<comment type="caution">
    <text evidence="11">The sequence shown here is derived from an EMBL/GenBank/DDBJ whole genome shotgun (WGS) entry which is preliminary data.</text>
</comment>
<dbReference type="NCBIfam" id="TIGR02901">
    <property type="entry name" value="QoxD"/>
    <property type="match status" value="1"/>
</dbReference>
<keyword evidence="5 9" id="KW-0812">Transmembrane</keyword>
<keyword evidence="8 9" id="KW-0472">Membrane</keyword>
<comment type="subcellular location">
    <subcellularLocation>
        <location evidence="2 9">Cell membrane</location>
        <topology evidence="2 9">Multi-pass membrane protein</topology>
    </subcellularLocation>
</comment>
<keyword evidence="6 9" id="KW-1133">Transmembrane helix</keyword>
<evidence type="ECO:0000256" key="7">
    <source>
        <dbReference type="ARBA" id="ARBA00023002"/>
    </source>
</evidence>
<feature type="transmembrane region" description="Helical" evidence="9">
    <location>
        <begin position="12"/>
        <end position="31"/>
    </location>
</feature>
<name>A0ABW2K0J6_9BACI</name>
<dbReference type="InterPro" id="IPR050968">
    <property type="entry name" value="Cytochrome_c_oxidase_bac_sub4"/>
</dbReference>
<comment type="function">
    <text evidence="9">Catalyzes quinol oxidation with the concomitant reduction of oxygen to water.</text>
</comment>
<evidence type="ECO:0000256" key="5">
    <source>
        <dbReference type="ARBA" id="ARBA00022692"/>
    </source>
</evidence>
<protein>
    <recommendedName>
        <fullName evidence="9">Quinol oxidase subunit 4</fullName>
        <ecNumber evidence="9">1.10.3.-</ecNumber>
    </recommendedName>
</protein>
<evidence type="ECO:0000313" key="11">
    <source>
        <dbReference type="EMBL" id="MFC7319688.1"/>
    </source>
</evidence>
<dbReference type="Pfam" id="PF03626">
    <property type="entry name" value="COX4_pro"/>
    <property type="match status" value="1"/>
</dbReference>
<dbReference type="PANTHER" id="PTHR36835:SF1">
    <property type="entry name" value="CYTOCHROME BO(3) UBIQUINOL OXIDASE SUBUNIT 4"/>
    <property type="match status" value="1"/>
</dbReference>
<evidence type="ECO:0000256" key="6">
    <source>
        <dbReference type="ARBA" id="ARBA00022989"/>
    </source>
</evidence>
<evidence type="ECO:0000313" key="12">
    <source>
        <dbReference type="Proteomes" id="UP001596494"/>
    </source>
</evidence>
<evidence type="ECO:0000256" key="2">
    <source>
        <dbReference type="ARBA" id="ARBA00004651"/>
    </source>
</evidence>
<dbReference type="EMBL" id="JBHTBY010000001">
    <property type="protein sequence ID" value="MFC7319688.1"/>
    <property type="molecule type" value="Genomic_DNA"/>
</dbReference>
<comment type="similarity">
    <text evidence="3 9">Belongs to the cytochrome c oxidase bacterial subunit 4 family.</text>
</comment>
<dbReference type="InterPro" id="IPR014250">
    <property type="entry name" value="QoxD"/>
</dbReference>
<evidence type="ECO:0000256" key="4">
    <source>
        <dbReference type="ARBA" id="ARBA00022475"/>
    </source>
</evidence>
<feature type="transmembrane region" description="Helical" evidence="9">
    <location>
        <begin position="80"/>
        <end position="99"/>
    </location>
</feature>
<keyword evidence="4 9" id="KW-1003">Cell membrane</keyword>
<dbReference type="RefSeq" id="WP_253937434.1">
    <property type="nucleotide sequence ID" value="NZ_JAPVRC010000003.1"/>
</dbReference>
<evidence type="ECO:0000256" key="1">
    <source>
        <dbReference type="ARBA" id="ARBA00000725"/>
    </source>
</evidence>
<evidence type="ECO:0000256" key="9">
    <source>
        <dbReference type="RuleBase" id="RU367153"/>
    </source>
</evidence>